<keyword evidence="3" id="KW-1185">Reference proteome</keyword>
<dbReference type="InterPro" id="IPR000182">
    <property type="entry name" value="GNAT_dom"/>
</dbReference>
<dbReference type="CDD" id="cd04301">
    <property type="entry name" value="NAT_SF"/>
    <property type="match status" value="1"/>
</dbReference>
<gene>
    <name evidence="2" type="ORF">D7M11_17840</name>
</gene>
<dbReference type="AlphaFoldDB" id="A0A3B0CGM9"/>
<sequence length="218" mass="24942">MFDTLSHLCFHNLYTLYTRGVHNFVHMCKRADFIDFLPILLAALFFVKGTGTLEDVMQLSSWDKQGELMMGMEACIRQALPSDVVAVSELSGLWEAEQITYGLAASDEGMLADRLGDYFYVSELDGILIGYIFGVVHVSEGLAVIDQGERYLEIEEVYVHPDHRGGRIGHRLVDELLRSSEHNGVTRSVVYSATKQWQKMVGFYEKFGFQMWFIQMYR</sequence>
<dbReference type="EMBL" id="RBAH01000012">
    <property type="protein sequence ID" value="RKN82206.1"/>
    <property type="molecule type" value="Genomic_DNA"/>
</dbReference>
<keyword evidence="2" id="KW-0808">Transferase</keyword>
<dbReference type="Proteomes" id="UP000282311">
    <property type="component" value="Unassembled WGS sequence"/>
</dbReference>
<accession>A0A3B0CGM9</accession>
<protein>
    <submittedName>
        <fullName evidence="2">GNAT family N-acetyltransferase</fullName>
    </submittedName>
</protein>
<evidence type="ECO:0000313" key="2">
    <source>
        <dbReference type="EMBL" id="RKN82206.1"/>
    </source>
</evidence>
<dbReference type="GO" id="GO:0016747">
    <property type="term" value="F:acyltransferase activity, transferring groups other than amino-acyl groups"/>
    <property type="evidence" value="ECO:0007669"/>
    <property type="project" value="InterPro"/>
</dbReference>
<dbReference type="SUPFAM" id="SSF55729">
    <property type="entry name" value="Acyl-CoA N-acyltransferases (Nat)"/>
    <property type="match status" value="1"/>
</dbReference>
<feature type="domain" description="N-acetyltransferase" evidence="1">
    <location>
        <begin position="74"/>
        <end position="218"/>
    </location>
</feature>
<organism evidence="2 3">
    <name type="scientific">Paenibacillus ginsengarvi</name>
    <dbReference type="NCBI Taxonomy" id="400777"/>
    <lineage>
        <taxon>Bacteria</taxon>
        <taxon>Bacillati</taxon>
        <taxon>Bacillota</taxon>
        <taxon>Bacilli</taxon>
        <taxon>Bacillales</taxon>
        <taxon>Paenibacillaceae</taxon>
        <taxon>Paenibacillus</taxon>
    </lineage>
</organism>
<name>A0A3B0CGM9_9BACL</name>
<dbReference type="Pfam" id="PF00583">
    <property type="entry name" value="Acetyltransf_1"/>
    <property type="match status" value="1"/>
</dbReference>
<proteinExistence type="predicted"/>
<dbReference type="Gene3D" id="3.40.630.30">
    <property type="match status" value="1"/>
</dbReference>
<comment type="caution">
    <text evidence="2">The sequence shown here is derived from an EMBL/GenBank/DDBJ whole genome shotgun (WGS) entry which is preliminary data.</text>
</comment>
<dbReference type="PROSITE" id="PS51186">
    <property type="entry name" value="GNAT"/>
    <property type="match status" value="1"/>
</dbReference>
<evidence type="ECO:0000313" key="3">
    <source>
        <dbReference type="Proteomes" id="UP000282311"/>
    </source>
</evidence>
<dbReference type="InterPro" id="IPR016181">
    <property type="entry name" value="Acyl_CoA_acyltransferase"/>
</dbReference>
<reference evidence="2 3" key="1">
    <citation type="journal article" date="2007" name="Int. J. Syst. Evol. Microbiol.">
        <title>Paenibacillus ginsengarvi sp. nov., isolated from soil from ginseng cultivation.</title>
        <authorList>
            <person name="Yoon M.H."/>
            <person name="Ten L.N."/>
            <person name="Im W.T."/>
        </authorList>
    </citation>
    <scope>NUCLEOTIDE SEQUENCE [LARGE SCALE GENOMIC DNA]</scope>
    <source>
        <strain evidence="2 3">KCTC 13059</strain>
    </source>
</reference>
<evidence type="ECO:0000259" key="1">
    <source>
        <dbReference type="PROSITE" id="PS51186"/>
    </source>
</evidence>